<dbReference type="Proteomes" id="UP000812440">
    <property type="component" value="Chromosome 1"/>
</dbReference>
<name>A0A8T2KDZ8_9PIPI</name>
<keyword evidence="5 11" id="KW-1133">Transmembrane helix</keyword>
<dbReference type="PROSITE" id="PS50262">
    <property type="entry name" value="G_PROTEIN_RECEP_F1_2"/>
    <property type="match status" value="1"/>
</dbReference>
<dbReference type="GO" id="GO:0004984">
    <property type="term" value="F:olfactory receptor activity"/>
    <property type="evidence" value="ECO:0007669"/>
    <property type="project" value="InterPro"/>
</dbReference>
<proteinExistence type="inferred from homology"/>
<sequence length="245" mass="28129">NLTYSEDFHILAFTDTSANHRLLFLFFLLIYWAGILGNSLLITLVFKDSHLHNPMYFLLCNLSILDVCFPSATIPKLMEILLTKNTSMSLLQCYIQGVFYVFFGSTEAIVLSSMAYDRYVAICHPLQYYLIMNEKKYALIMGGPWILGLLNSVYLTFLCTRLLFCGEYDIHSFFCNIKSLSKISCGSAVFQNMIFAESLMFGLFQVLLILISYIKIVMVLLRMKYRLKILSSCSSHLITLIIFYG</sequence>
<gene>
    <name evidence="13" type="ORF">GDO86_000973</name>
</gene>
<dbReference type="FunFam" id="1.20.1070.10:FF:000015">
    <property type="entry name" value="Olfactory receptor"/>
    <property type="match status" value="1"/>
</dbReference>
<evidence type="ECO:0000256" key="1">
    <source>
        <dbReference type="ARBA" id="ARBA00004651"/>
    </source>
</evidence>
<feature type="transmembrane region" description="Helical" evidence="11">
    <location>
        <begin position="199"/>
        <end position="221"/>
    </location>
</feature>
<evidence type="ECO:0000256" key="3">
    <source>
        <dbReference type="ARBA" id="ARBA00022692"/>
    </source>
</evidence>
<evidence type="ECO:0000256" key="11">
    <source>
        <dbReference type="RuleBase" id="RU363047"/>
    </source>
</evidence>
<comment type="subcellular location">
    <subcellularLocation>
        <location evidence="1 11">Cell membrane</location>
        <topology evidence="1 11">Multi-pass membrane protein</topology>
    </subcellularLocation>
</comment>
<dbReference type="InterPro" id="IPR017452">
    <property type="entry name" value="GPCR_Rhodpsn_7TM"/>
</dbReference>
<dbReference type="PRINTS" id="PR00245">
    <property type="entry name" value="OLFACTORYR"/>
</dbReference>
<evidence type="ECO:0000313" key="13">
    <source>
        <dbReference type="EMBL" id="KAG8454553.1"/>
    </source>
</evidence>
<protein>
    <recommendedName>
        <fullName evidence="11">Olfactory receptor</fullName>
    </recommendedName>
</protein>
<evidence type="ECO:0000256" key="10">
    <source>
        <dbReference type="RuleBase" id="RU000688"/>
    </source>
</evidence>
<feature type="transmembrane region" description="Helical" evidence="11">
    <location>
        <begin position="22"/>
        <end position="44"/>
    </location>
</feature>
<dbReference type="InterPro" id="IPR050516">
    <property type="entry name" value="Olfactory_GPCR"/>
</dbReference>
<dbReference type="GO" id="GO:0005886">
    <property type="term" value="C:plasma membrane"/>
    <property type="evidence" value="ECO:0007669"/>
    <property type="project" value="UniProtKB-SubCell"/>
</dbReference>
<organism evidence="13 14">
    <name type="scientific">Hymenochirus boettgeri</name>
    <name type="common">Congo dwarf clawed frog</name>
    <dbReference type="NCBI Taxonomy" id="247094"/>
    <lineage>
        <taxon>Eukaryota</taxon>
        <taxon>Metazoa</taxon>
        <taxon>Chordata</taxon>
        <taxon>Craniata</taxon>
        <taxon>Vertebrata</taxon>
        <taxon>Euteleostomi</taxon>
        <taxon>Amphibia</taxon>
        <taxon>Batrachia</taxon>
        <taxon>Anura</taxon>
        <taxon>Pipoidea</taxon>
        <taxon>Pipidae</taxon>
        <taxon>Pipinae</taxon>
        <taxon>Hymenochirus</taxon>
    </lineage>
</organism>
<dbReference type="InterPro" id="IPR000725">
    <property type="entry name" value="Olfact_rcpt"/>
</dbReference>
<dbReference type="PRINTS" id="PR00237">
    <property type="entry name" value="GPCRRHODOPSN"/>
</dbReference>
<dbReference type="AlphaFoldDB" id="A0A8T2KDZ8"/>
<feature type="transmembrane region" description="Helical" evidence="11">
    <location>
        <begin position="56"/>
        <end position="74"/>
    </location>
</feature>
<keyword evidence="9 10" id="KW-0807">Transducer</keyword>
<keyword evidence="2 11" id="KW-1003">Cell membrane</keyword>
<comment type="similarity">
    <text evidence="10">Belongs to the G-protein coupled receptor 1 family.</text>
</comment>
<feature type="non-terminal residue" evidence="13">
    <location>
        <position position="245"/>
    </location>
</feature>
<dbReference type="InterPro" id="IPR000276">
    <property type="entry name" value="GPCR_Rhodpsn"/>
</dbReference>
<keyword evidence="6 10" id="KW-0297">G-protein coupled receptor</keyword>
<evidence type="ECO:0000259" key="12">
    <source>
        <dbReference type="PROSITE" id="PS50262"/>
    </source>
</evidence>
<keyword evidence="14" id="KW-1185">Reference proteome</keyword>
<keyword evidence="3 10" id="KW-0812">Transmembrane</keyword>
<dbReference type="PROSITE" id="PS00237">
    <property type="entry name" value="G_PROTEIN_RECEP_F1_1"/>
    <property type="match status" value="1"/>
</dbReference>
<evidence type="ECO:0000256" key="2">
    <source>
        <dbReference type="ARBA" id="ARBA00022475"/>
    </source>
</evidence>
<dbReference type="OrthoDB" id="9444602at2759"/>
<feature type="domain" description="G-protein coupled receptors family 1 profile" evidence="12">
    <location>
        <begin position="37"/>
        <end position="245"/>
    </location>
</feature>
<evidence type="ECO:0000256" key="9">
    <source>
        <dbReference type="ARBA" id="ARBA00023224"/>
    </source>
</evidence>
<feature type="transmembrane region" description="Helical" evidence="11">
    <location>
        <begin position="137"/>
        <end position="164"/>
    </location>
</feature>
<dbReference type="PANTHER" id="PTHR26452">
    <property type="entry name" value="OLFACTORY RECEPTOR"/>
    <property type="match status" value="1"/>
</dbReference>
<accession>A0A8T2KDZ8</accession>
<dbReference type="Pfam" id="PF13853">
    <property type="entry name" value="7tm_4"/>
    <property type="match status" value="1"/>
</dbReference>
<evidence type="ECO:0000256" key="6">
    <source>
        <dbReference type="ARBA" id="ARBA00023040"/>
    </source>
</evidence>
<dbReference type="SUPFAM" id="SSF81321">
    <property type="entry name" value="Family A G protein-coupled receptor-like"/>
    <property type="match status" value="1"/>
</dbReference>
<dbReference type="EMBL" id="JAACNH010000001">
    <property type="protein sequence ID" value="KAG8454553.1"/>
    <property type="molecule type" value="Genomic_DNA"/>
</dbReference>
<keyword evidence="8 10" id="KW-0675">Receptor</keyword>
<feature type="non-terminal residue" evidence="13">
    <location>
        <position position="1"/>
    </location>
</feature>
<evidence type="ECO:0000256" key="4">
    <source>
        <dbReference type="ARBA" id="ARBA00022725"/>
    </source>
</evidence>
<evidence type="ECO:0000256" key="5">
    <source>
        <dbReference type="ARBA" id="ARBA00022989"/>
    </source>
</evidence>
<evidence type="ECO:0000313" key="14">
    <source>
        <dbReference type="Proteomes" id="UP000812440"/>
    </source>
</evidence>
<evidence type="ECO:0000256" key="7">
    <source>
        <dbReference type="ARBA" id="ARBA00023136"/>
    </source>
</evidence>
<keyword evidence="7 11" id="KW-0472">Membrane</keyword>
<feature type="transmembrane region" description="Helical" evidence="11">
    <location>
        <begin position="94"/>
        <end position="116"/>
    </location>
</feature>
<evidence type="ECO:0000256" key="8">
    <source>
        <dbReference type="ARBA" id="ARBA00023170"/>
    </source>
</evidence>
<dbReference type="GO" id="GO:0004930">
    <property type="term" value="F:G protein-coupled receptor activity"/>
    <property type="evidence" value="ECO:0007669"/>
    <property type="project" value="UniProtKB-KW"/>
</dbReference>
<dbReference type="Gene3D" id="1.20.1070.10">
    <property type="entry name" value="Rhodopsin 7-helix transmembrane proteins"/>
    <property type="match status" value="1"/>
</dbReference>
<comment type="caution">
    <text evidence="13">The sequence shown here is derived from an EMBL/GenBank/DDBJ whole genome shotgun (WGS) entry which is preliminary data.</text>
</comment>
<keyword evidence="11" id="KW-0716">Sensory transduction</keyword>
<reference evidence="13" key="1">
    <citation type="thesis" date="2020" institute="ProQuest LLC" country="789 East Eisenhower Parkway, Ann Arbor, MI, USA">
        <title>Comparative Genomics and Chromosome Evolution.</title>
        <authorList>
            <person name="Mudd A.B."/>
        </authorList>
    </citation>
    <scope>NUCLEOTIDE SEQUENCE</scope>
    <source>
        <strain evidence="13">Female2</strain>
        <tissue evidence="13">Blood</tissue>
    </source>
</reference>
<keyword evidence="4 11" id="KW-0552">Olfaction</keyword>